<proteinExistence type="predicted"/>
<sequence length="54" mass="5671">KTGFIMPPAQGAKGAVQGAGIVREPGSVSASCARRREGCAKRNVHGSIYMQHVF</sequence>
<keyword evidence="2" id="KW-1185">Reference proteome</keyword>
<feature type="non-terminal residue" evidence="1">
    <location>
        <position position="1"/>
    </location>
</feature>
<evidence type="ECO:0000313" key="2">
    <source>
        <dbReference type="Proteomes" id="UP000265520"/>
    </source>
</evidence>
<accession>A0A392PP68</accession>
<dbReference type="Proteomes" id="UP000265520">
    <property type="component" value="Unassembled WGS sequence"/>
</dbReference>
<comment type="caution">
    <text evidence="1">The sequence shown here is derived from an EMBL/GenBank/DDBJ whole genome shotgun (WGS) entry which is preliminary data.</text>
</comment>
<reference evidence="1 2" key="1">
    <citation type="journal article" date="2018" name="Front. Plant Sci.">
        <title>Red Clover (Trifolium pratense) and Zigzag Clover (T. medium) - A Picture of Genomic Similarities and Differences.</title>
        <authorList>
            <person name="Dluhosova J."/>
            <person name="Istvanek J."/>
            <person name="Nedelnik J."/>
            <person name="Repkova J."/>
        </authorList>
    </citation>
    <scope>NUCLEOTIDE SEQUENCE [LARGE SCALE GENOMIC DNA]</scope>
    <source>
        <strain evidence="2">cv. 10/8</strain>
        <tissue evidence="1">Leaf</tissue>
    </source>
</reference>
<protein>
    <submittedName>
        <fullName evidence="1">Uncharacterized protein</fullName>
    </submittedName>
</protein>
<evidence type="ECO:0000313" key="1">
    <source>
        <dbReference type="EMBL" id="MCI13881.1"/>
    </source>
</evidence>
<name>A0A392PP68_9FABA</name>
<dbReference type="AlphaFoldDB" id="A0A392PP68"/>
<dbReference type="EMBL" id="LXQA010090020">
    <property type="protein sequence ID" value="MCI13881.1"/>
    <property type="molecule type" value="Genomic_DNA"/>
</dbReference>
<organism evidence="1 2">
    <name type="scientific">Trifolium medium</name>
    <dbReference type="NCBI Taxonomy" id="97028"/>
    <lineage>
        <taxon>Eukaryota</taxon>
        <taxon>Viridiplantae</taxon>
        <taxon>Streptophyta</taxon>
        <taxon>Embryophyta</taxon>
        <taxon>Tracheophyta</taxon>
        <taxon>Spermatophyta</taxon>
        <taxon>Magnoliopsida</taxon>
        <taxon>eudicotyledons</taxon>
        <taxon>Gunneridae</taxon>
        <taxon>Pentapetalae</taxon>
        <taxon>rosids</taxon>
        <taxon>fabids</taxon>
        <taxon>Fabales</taxon>
        <taxon>Fabaceae</taxon>
        <taxon>Papilionoideae</taxon>
        <taxon>50 kb inversion clade</taxon>
        <taxon>NPAAA clade</taxon>
        <taxon>Hologalegina</taxon>
        <taxon>IRL clade</taxon>
        <taxon>Trifolieae</taxon>
        <taxon>Trifolium</taxon>
    </lineage>
</organism>